<dbReference type="FunFam" id="3.40.50.720:FF:000032">
    <property type="entry name" value="UDP-glucose 6-dehydrogenase"/>
    <property type="match status" value="1"/>
</dbReference>
<dbReference type="STRING" id="325452.A0A3R7JXM3"/>
<comment type="catalytic activity">
    <reaction evidence="6">
        <text>UDP-alpha-D-glucose + 2 NAD(+) + H2O = UDP-alpha-D-glucuronate + 2 NADH + 3 H(+)</text>
        <dbReference type="Rhea" id="RHEA:23596"/>
        <dbReference type="ChEBI" id="CHEBI:15377"/>
        <dbReference type="ChEBI" id="CHEBI:15378"/>
        <dbReference type="ChEBI" id="CHEBI:57540"/>
        <dbReference type="ChEBI" id="CHEBI:57945"/>
        <dbReference type="ChEBI" id="CHEBI:58052"/>
        <dbReference type="ChEBI" id="CHEBI:58885"/>
        <dbReference type="EC" id="1.1.1.22"/>
    </reaction>
</comment>
<evidence type="ECO:0000256" key="3">
    <source>
        <dbReference type="ARBA" id="ARBA00012954"/>
    </source>
</evidence>
<feature type="binding site" evidence="8">
    <location>
        <position position="166"/>
    </location>
    <ligand>
        <name>NAD(+)</name>
        <dbReference type="ChEBI" id="CHEBI:57540"/>
    </ligand>
</feature>
<dbReference type="InterPro" id="IPR028356">
    <property type="entry name" value="UDPglc_DH_euk"/>
</dbReference>
<dbReference type="Pfam" id="PF03721">
    <property type="entry name" value="UDPG_MGDP_dh_N"/>
    <property type="match status" value="1"/>
</dbReference>
<dbReference type="InterPro" id="IPR036249">
    <property type="entry name" value="Thioredoxin-like_sf"/>
</dbReference>
<dbReference type="FunFam" id="3.40.50.720:FF:000193">
    <property type="entry name" value="UDP-glucose 6-dehydrogenase"/>
    <property type="match status" value="1"/>
</dbReference>
<dbReference type="SUPFAM" id="SSF52413">
    <property type="entry name" value="UDP-glucose/GDP-mannose dehydrogenase C-terminal domain"/>
    <property type="match status" value="1"/>
</dbReference>
<evidence type="ECO:0000313" key="15">
    <source>
        <dbReference type="Proteomes" id="UP000285624"/>
    </source>
</evidence>
<keyword evidence="9" id="KW-1133">Transmembrane helix</keyword>
<name>A0A3R7JXM3_9STRA</name>
<dbReference type="PIRSF" id="PIRSF000124">
    <property type="entry name" value="UDPglc_GDPman_dh"/>
    <property type="match status" value="1"/>
</dbReference>
<feature type="domain" description="Thioredoxin" evidence="10">
    <location>
        <begin position="586"/>
        <end position="725"/>
    </location>
</feature>
<dbReference type="UniPathway" id="UPA00038">
    <property type="reaction ID" value="UER00491"/>
</dbReference>
<dbReference type="EMBL" id="MAYM02001278">
    <property type="protein sequence ID" value="RLN21139.1"/>
    <property type="molecule type" value="Genomic_DNA"/>
</dbReference>
<evidence type="ECO:0000313" key="16">
    <source>
        <dbReference type="Proteomes" id="UP000285883"/>
    </source>
</evidence>
<feature type="transmembrane region" description="Helical" evidence="9">
    <location>
        <begin position="545"/>
        <end position="564"/>
    </location>
</feature>
<protein>
    <recommendedName>
        <fullName evidence="3">UDP-glucose 6-dehydrogenase</fullName>
        <ecNumber evidence="3">1.1.1.22</ecNumber>
    </recommendedName>
</protein>
<dbReference type="InterPro" id="IPR017476">
    <property type="entry name" value="UDP-Glc/GDP-Man"/>
</dbReference>
<dbReference type="Gene3D" id="3.40.50.720">
    <property type="entry name" value="NAD(P)-binding Rossmann-like Domain"/>
    <property type="match status" value="2"/>
</dbReference>
<dbReference type="AlphaFoldDB" id="A0A3R7JXM3"/>
<dbReference type="EC" id="1.1.1.22" evidence="3"/>
<evidence type="ECO:0000256" key="8">
    <source>
        <dbReference type="PIRSR" id="PIRSR500133-3"/>
    </source>
</evidence>
<dbReference type="Proteomes" id="UP000792063">
    <property type="component" value="Unassembled WGS sequence"/>
</dbReference>
<dbReference type="PROSITE" id="PS51352">
    <property type="entry name" value="THIOREDOXIN_2"/>
    <property type="match status" value="1"/>
</dbReference>
<dbReference type="Pfam" id="PF00984">
    <property type="entry name" value="UDPG_MGDP_dh"/>
    <property type="match status" value="1"/>
</dbReference>
<dbReference type="InterPro" id="IPR008927">
    <property type="entry name" value="6-PGluconate_DH-like_C_sf"/>
</dbReference>
<evidence type="ECO:0000256" key="1">
    <source>
        <dbReference type="ARBA" id="ARBA00004701"/>
    </source>
</evidence>
<feature type="binding site" evidence="8">
    <location>
        <begin position="277"/>
        <end position="280"/>
    </location>
    <ligand>
        <name>NAD(+)</name>
        <dbReference type="ChEBI" id="CHEBI:57540"/>
    </ligand>
</feature>
<dbReference type="FunFam" id="1.20.5.100:FF:000001">
    <property type="entry name" value="UDP-glucose 6-dehydrogenase"/>
    <property type="match status" value="1"/>
</dbReference>
<evidence type="ECO:0000256" key="7">
    <source>
        <dbReference type="PIRSR" id="PIRSR500133-1"/>
    </source>
</evidence>
<evidence type="ECO:0000313" key="11">
    <source>
        <dbReference type="EMBL" id="KAG2521453.1"/>
    </source>
</evidence>
<comment type="pathway">
    <text evidence="1">Nucleotide-sugar biosynthesis; UDP-alpha-D-glucuronate biosynthesis; UDP-alpha-D-glucuronate from UDP-alpha-D-glucose: step 1/1.</text>
</comment>
<dbReference type="EMBL" id="MBDN02000232">
    <property type="protein sequence ID" value="RLN77681.1"/>
    <property type="molecule type" value="Genomic_DNA"/>
</dbReference>
<accession>A0A3R7JXM3</accession>
<evidence type="ECO:0000313" key="14">
    <source>
        <dbReference type="EMBL" id="RLN77681.1"/>
    </source>
</evidence>
<dbReference type="PANTHER" id="PTHR11374:SF3">
    <property type="entry name" value="UDP-GLUCOSE 6-DEHYDROGENASE"/>
    <property type="match status" value="1"/>
</dbReference>
<dbReference type="SUPFAM" id="SSF51735">
    <property type="entry name" value="NAD(P)-binding Rossmann-fold domains"/>
    <property type="match status" value="1"/>
</dbReference>
<feature type="binding site" evidence="8">
    <location>
        <position position="347"/>
    </location>
    <ligand>
        <name>NAD(+)</name>
        <dbReference type="ChEBI" id="CHEBI:57540"/>
    </ligand>
</feature>
<dbReference type="Pfam" id="PF00085">
    <property type="entry name" value="Thioredoxin"/>
    <property type="match status" value="1"/>
</dbReference>
<keyword evidence="9" id="KW-0472">Membrane</keyword>
<dbReference type="Proteomes" id="UP000285624">
    <property type="component" value="Unassembled WGS sequence"/>
</dbReference>
<dbReference type="NCBIfam" id="TIGR03026">
    <property type="entry name" value="NDP-sugDHase"/>
    <property type="match status" value="1"/>
</dbReference>
<keyword evidence="5 8" id="KW-0520">NAD</keyword>
<keyword evidence="9" id="KW-0812">Transmembrane</keyword>
<feature type="binding site" evidence="8">
    <location>
        <begin position="12"/>
        <end position="17"/>
    </location>
    <ligand>
        <name>NAD(+)</name>
        <dbReference type="ChEBI" id="CHEBI:57540"/>
    </ligand>
</feature>
<reference evidence="11" key="1">
    <citation type="journal article" date="2015" name="Genom Data">
        <title>Genome sequences of six Phytophthora species associated with forests in New Zealand.</title>
        <authorList>
            <person name="Studholme D.J."/>
            <person name="McDougal R.L."/>
            <person name="Sambles C."/>
            <person name="Hansen E."/>
            <person name="Hardy G."/>
            <person name="Grant M."/>
            <person name="Ganley R.J."/>
            <person name="Williams N.M."/>
        </authorList>
    </citation>
    <scope>NUCLEOTIDE SEQUENCE</scope>
    <source>
        <strain evidence="11">NZFS 2646</strain>
        <strain evidence="12">NZFS 3630</strain>
    </source>
</reference>
<evidence type="ECO:0000259" key="10">
    <source>
        <dbReference type="PROSITE" id="PS51352"/>
    </source>
</evidence>
<dbReference type="InterPro" id="IPR013766">
    <property type="entry name" value="Thioredoxin_domain"/>
</dbReference>
<evidence type="ECO:0000256" key="6">
    <source>
        <dbReference type="ARBA" id="ARBA00047473"/>
    </source>
</evidence>
<evidence type="ECO:0000256" key="4">
    <source>
        <dbReference type="ARBA" id="ARBA00023002"/>
    </source>
</evidence>
<keyword evidence="15" id="KW-1185">Reference proteome</keyword>
<dbReference type="InterPro" id="IPR014026">
    <property type="entry name" value="UDP-Glc/GDP-Man_DH_dimer"/>
</dbReference>
<comment type="similarity">
    <text evidence="2">Belongs to the UDP-glucose/GDP-mannose dehydrogenase family.</text>
</comment>
<organism evidence="14 15">
    <name type="scientific">Phytophthora kernoviae</name>
    <dbReference type="NCBI Taxonomy" id="325452"/>
    <lineage>
        <taxon>Eukaryota</taxon>
        <taxon>Sar</taxon>
        <taxon>Stramenopiles</taxon>
        <taxon>Oomycota</taxon>
        <taxon>Peronosporomycetes</taxon>
        <taxon>Peronosporales</taxon>
        <taxon>Peronosporaceae</taxon>
        <taxon>Phytophthora</taxon>
    </lineage>
</organism>
<dbReference type="Gene3D" id="3.40.30.10">
    <property type="entry name" value="Glutaredoxin"/>
    <property type="match status" value="1"/>
</dbReference>
<proteinExistence type="inferred from homology"/>
<dbReference type="GO" id="GO:0005634">
    <property type="term" value="C:nucleus"/>
    <property type="evidence" value="ECO:0007669"/>
    <property type="project" value="TreeGrafter"/>
</dbReference>
<dbReference type="GO" id="GO:0006065">
    <property type="term" value="P:UDP-glucuronate biosynthetic process"/>
    <property type="evidence" value="ECO:0007669"/>
    <property type="project" value="UniProtKB-UniPathway"/>
</dbReference>
<evidence type="ECO:0000313" key="13">
    <source>
        <dbReference type="EMBL" id="RLN21139.1"/>
    </source>
</evidence>
<evidence type="ECO:0000313" key="12">
    <source>
        <dbReference type="EMBL" id="KAG2522639.1"/>
    </source>
</evidence>
<dbReference type="EMBL" id="JPWU03000205">
    <property type="protein sequence ID" value="KAG2522639.1"/>
    <property type="molecule type" value="Genomic_DNA"/>
</dbReference>
<dbReference type="EMBL" id="JPWV03000198">
    <property type="protein sequence ID" value="KAG2521453.1"/>
    <property type="molecule type" value="Genomic_DNA"/>
</dbReference>
<dbReference type="SUPFAM" id="SSF48179">
    <property type="entry name" value="6-phosphogluconate dehydrogenase C-terminal domain-like"/>
    <property type="match status" value="1"/>
</dbReference>
<dbReference type="GO" id="GO:0006024">
    <property type="term" value="P:glycosaminoglycan biosynthetic process"/>
    <property type="evidence" value="ECO:0007669"/>
    <property type="project" value="TreeGrafter"/>
</dbReference>
<dbReference type="SUPFAM" id="SSF52833">
    <property type="entry name" value="Thioredoxin-like"/>
    <property type="match status" value="1"/>
</dbReference>
<evidence type="ECO:0000256" key="9">
    <source>
        <dbReference type="SAM" id="Phobius"/>
    </source>
</evidence>
<reference evidence="11" key="3">
    <citation type="submission" date="2020-06" db="EMBL/GenBank/DDBJ databases">
        <authorList>
            <person name="Studholme D.J."/>
        </authorList>
    </citation>
    <scope>NUCLEOTIDE SEQUENCE</scope>
    <source>
        <strain evidence="11">NZFS 2646</strain>
        <strain evidence="12">NZFS 3630</strain>
    </source>
</reference>
<feature type="binding site" evidence="8">
    <location>
        <position position="37"/>
    </location>
    <ligand>
        <name>NAD(+)</name>
        <dbReference type="ChEBI" id="CHEBI:57540"/>
    </ligand>
</feature>
<dbReference type="InterPro" id="IPR001732">
    <property type="entry name" value="UDP-Glc/GDP-Man_DH_N"/>
</dbReference>
<dbReference type="Gene3D" id="1.20.5.100">
    <property type="entry name" value="Cytochrome c1, transmembrane anchor, C-terminal"/>
    <property type="match status" value="1"/>
</dbReference>
<sequence length="732" mass="81284">MSEFKMTICCMGAGYVGGPTMAVIASRCPDIKVVVVDVSAAQIAKWNDPNDIPIYEPGLTELVNSHRNKNLFFSTDLDKYINEASIIFVCVNTPTKTSGIGAGSAADTKNCEACARKIAEVAKEGKIVVEKSTVPVRTSESIKAVLRANSKGLKFEVLSNPEFLAEGTAIQDLQEPSRILIGGAETPEGHTAVETLVSVYAHWVPRERIITTNVWSSELSKLVANAFLAQRISSINSISAVCEATGANVHEVARAVGADDRIGGKFLNCSVGFGGSCFQKDILNLVYLAESFHLPEVADYWRHVVTMNEYQKTRFATTMIRRMFNTVTNKKICIFGFAFKKDTGDVRETPAATIVKYLLEEKANVAVYDPQVKIEDMMHELEYQGVNTTNHPMMDKLLKVYNDPYEAAEGAHAIAALTEWDEFKTLDYEKVYAGMTKPAFFFDGRNILPHEKIAQLGAKVYVIGQTADTPPDAANVRLWVRFLAPYYICNTVALLLYLPIRYQGVSDVLLERENFLNLPLEQEIFLLALGSWLINYRKKATIDGVIALFFMYGKLGMLATLYYLDMTIFGWYAAFCVGQPKYDGPSRFTELNPALVEKLVKTKVSGPRKGSKTANSWLIFYYADWSDCCLEIEPMLADLSLRYSSDGLRFGKVDMNKWSDLAVENRINVSASSSQLPTLILFQEGKEAMRLPPIDANGKVTKTILDRAGLMAVFKLQELKDGKPAVFKPKSS</sequence>
<gene>
    <name evidence="13" type="ORF">BBI17_006570</name>
    <name evidence="14" type="ORF">BBO99_00006561</name>
    <name evidence="11" type="ORF">JM16_006182</name>
    <name evidence="12" type="ORF">JM18_005968</name>
</gene>
<evidence type="ECO:0000256" key="5">
    <source>
        <dbReference type="ARBA" id="ARBA00023027"/>
    </source>
</evidence>
<dbReference type="PIRSF" id="PIRSF500133">
    <property type="entry name" value="UDPglc_DH_euk"/>
    <property type="match status" value="1"/>
</dbReference>
<dbReference type="InterPro" id="IPR036220">
    <property type="entry name" value="UDP-Glc/GDP-Man_DH_C_sf"/>
</dbReference>
<evidence type="ECO:0000256" key="2">
    <source>
        <dbReference type="ARBA" id="ARBA00006601"/>
    </source>
</evidence>
<comment type="caution">
    <text evidence="14">The sequence shown here is derived from an EMBL/GenBank/DDBJ whole genome shotgun (WGS) entry which is preliminary data.</text>
</comment>
<dbReference type="SMART" id="SM00984">
    <property type="entry name" value="UDPG_MGDP_dh_C"/>
    <property type="match status" value="1"/>
</dbReference>
<reference evidence="15 16" key="2">
    <citation type="submission" date="2018-07" db="EMBL/GenBank/DDBJ databases">
        <title>Genome sequencing of oomycete isolates from Chile give support for New Zealand origin for Phytophthora kernoviae and make available the first Nothophytophthora sp. genome.</title>
        <authorList>
            <person name="Studholme D.J."/>
            <person name="Sanfuentes E."/>
            <person name="Panda P."/>
            <person name="Hill R."/>
            <person name="Sambles C."/>
            <person name="Grant M."/>
            <person name="Williams N.M."/>
            <person name="Mcdougal R.L."/>
        </authorList>
    </citation>
    <scope>NUCLEOTIDE SEQUENCE [LARGE SCALE GENOMIC DNA]</scope>
    <source>
        <strain evidence="13">Chile2</strain>
        <strain evidence="14">Chile4</strain>
    </source>
</reference>
<dbReference type="Proteomes" id="UP000285883">
    <property type="component" value="Unassembled WGS sequence"/>
</dbReference>
<feature type="active site" description="Nucleophile" evidence="7">
    <location>
        <position position="277"/>
    </location>
</feature>
<dbReference type="Pfam" id="PF03720">
    <property type="entry name" value="UDPG_MGDP_dh_C"/>
    <property type="match status" value="1"/>
</dbReference>
<feature type="transmembrane region" description="Helical" evidence="9">
    <location>
        <begin position="478"/>
        <end position="498"/>
    </location>
</feature>
<dbReference type="Proteomes" id="UP000785171">
    <property type="component" value="Unassembled WGS sequence"/>
</dbReference>
<dbReference type="GO" id="GO:0003979">
    <property type="term" value="F:UDP-glucose 6-dehydrogenase activity"/>
    <property type="evidence" value="ECO:0007669"/>
    <property type="project" value="UniProtKB-EC"/>
</dbReference>
<feature type="binding site" evidence="8">
    <location>
        <begin position="132"/>
        <end position="133"/>
    </location>
    <ligand>
        <name>NAD(+)</name>
        <dbReference type="ChEBI" id="CHEBI:57540"/>
    </ligand>
</feature>
<dbReference type="GO" id="GO:0051287">
    <property type="term" value="F:NAD binding"/>
    <property type="evidence" value="ECO:0007669"/>
    <property type="project" value="InterPro"/>
</dbReference>
<feature type="binding site" evidence="8">
    <location>
        <begin position="91"/>
        <end position="95"/>
    </location>
    <ligand>
        <name>NAD(+)</name>
        <dbReference type="ChEBI" id="CHEBI:57540"/>
    </ligand>
</feature>
<keyword evidence="4" id="KW-0560">Oxidoreductase</keyword>
<dbReference type="PANTHER" id="PTHR11374">
    <property type="entry name" value="UDP-GLUCOSE DEHYDROGENASE/UDP-MANNAC DEHYDROGENASE"/>
    <property type="match status" value="1"/>
</dbReference>
<dbReference type="InterPro" id="IPR014027">
    <property type="entry name" value="UDP-Glc/GDP-Man_DH_C"/>
</dbReference>
<dbReference type="InterPro" id="IPR036291">
    <property type="entry name" value="NAD(P)-bd_dom_sf"/>
</dbReference>